<dbReference type="PROSITE" id="PS50072">
    <property type="entry name" value="CSA_PPIASE_2"/>
    <property type="match status" value="1"/>
</dbReference>
<feature type="domain" description="PPIase cyclophilin-type" evidence="4">
    <location>
        <begin position="43"/>
        <end position="220"/>
    </location>
</feature>
<dbReference type="EC" id="5.2.1.8" evidence="1"/>
<dbReference type="SUPFAM" id="SSF50891">
    <property type="entry name" value="Cyclophilin-like"/>
    <property type="match status" value="1"/>
</dbReference>
<protein>
    <recommendedName>
        <fullName evidence="1">peptidylprolyl isomerase</fullName>
        <ecNumber evidence="1">5.2.1.8</ecNumber>
    </recommendedName>
</protein>
<keyword evidence="2" id="KW-0697">Rotamase</keyword>
<dbReference type="Pfam" id="PF00160">
    <property type="entry name" value="Pro_isomerase"/>
    <property type="match status" value="1"/>
</dbReference>
<evidence type="ECO:0000256" key="1">
    <source>
        <dbReference type="ARBA" id="ARBA00013194"/>
    </source>
</evidence>
<reference evidence="5 6" key="1">
    <citation type="submission" date="2019-07" db="EMBL/GenBank/DDBJ databases">
        <title>Whole genome shotgun sequence of Empedobacter brevis NBRC 14943.</title>
        <authorList>
            <person name="Hosoyama A."/>
            <person name="Uohara A."/>
            <person name="Ohji S."/>
            <person name="Ichikawa N."/>
        </authorList>
    </citation>
    <scope>NUCLEOTIDE SEQUENCE [LARGE SCALE GENOMIC DNA]</scope>
    <source>
        <strain evidence="5 6">NBRC 14943</strain>
    </source>
</reference>
<dbReference type="GO" id="GO:0003755">
    <property type="term" value="F:peptidyl-prolyl cis-trans isomerase activity"/>
    <property type="evidence" value="ECO:0007669"/>
    <property type="project" value="UniProtKB-KW"/>
</dbReference>
<dbReference type="Proteomes" id="UP000321245">
    <property type="component" value="Unassembled WGS sequence"/>
</dbReference>
<gene>
    <name evidence="5" type="ORF">EB1_24560</name>
</gene>
<proteinExistence type="predicted"/>
<dbReference type="AlphaFoldDB" id="A0A511NIV1"/>
<name>A0A511NIV1_9FLAO</name>
<dbReference type="PANTHER" id="PTHR45625">
    <property type="entry name" value="PEPTIDYL-PROLYL CIS-TRANS ISOMERASE-RELATED"/>
    <property type="match status" value="1"/>
</dbReference>
<organism evidence="5 6">
    <name type="scientific">Empedobacter brevis NBRC 14943 = ATCC 43319</name>
    <dbReference type="NCBI Taxonomy" id="1218108"/>
    <lineage>
        <taxon>Bacteria</taxon>
        <taxon>Pseudomonadati</taxon>
        <taxon>Bacteroidota</taxon>
        <taxon>Flavobacteriia</taxon>
        <taxon>Flavobacteriales</taxon>
        <taxon>Weeksellaceae</taxon>
        <taxon>Empedobacter</taxon>
    </lineage>
</organism>
<evidence type="ECO:0000256" key="3">
    <source>
        <dbReference type="ARBA" id="ARBA00023235"/>
    </source>
</evidence>
<dbReference type="EMBL" id="BJXC01000018">
    <property type="protein sequence ID" value="GEM52666.1"/>
    <property type="molecule type" value="Genomic_DNA"/>
</dbReference>
<evidence type="ECO:0000256" key="2">
    <source>
        <dbReference type="ARBA" id="ARBA00023110"/>
    </source>
</evidence>
<comment type="caution">
    <text evidence="5">The sequence shown here is derived from an EMBL/GenBank/DDBJ whole genome shotgun (WGS) entry which is preliminary data.</text>
</comment>
<dbReference type="InterPro" id="IPR029000">
    <property type="entry name" value="Cyclophilin-like_dom_sf"/>
</dbReference>
<keyword evidence="3" id="KW-0413">Isomerase</keyword>
<dbReference type="InterPro" id="IPR044666">
    <property type="entry name" value="Cyclophilin_A-like"/>
</dbReference>
<evidence type="ECO:0000313" key="5">
    <source>
        <dbReference type="EMBL" id="GEM52666.1"/>
    </source>
</evidence>
<dbReference type="Gene3D" id="2.40.100.10">
    <property type="entry name" value="Cyclophilin-like"/>
    <property type="match status" value="1"/>
</dbReference>
<sequence length="245" mass="27700">MLLSLGKEKFKMNHRLLKNITLGIGLTISSFLSAQTYTLKFKTNYGKFDVMLYDFTPKHRDLILSEIQKGTYTNAQFNRVVKDFVIQGGELDDPILAREAQHPEEKPVRLAPEFNPKAFHKMGALGAGRDGNKEKASYYNQIYFVVGKKITTKELDDLEAKKGIKFTAEQRTEYLKNGGQPRLDHDFTVFGEITKGLDKVIKISQVDTQNELPLEPVIFSIKVKKQTSKKYNKTSISLGGTAIGF</sequence>
<evidence type="ECO:0000313" key="6">
    <source>
        <dbReference type="Proteomes" id="UP000321245"/>
    </source>
</evidence>
<accession>A0A511NIV1</accession>
<keyword evidence="6" id="KW-1185">Reference proteome</keyword>
<dbReference type="InterPro" id="IPR002130">
    <property type="entry name" value="Cyclophilin-type_PPIase_dom"/>
</dbReference>
<evidence type="ECO:0000259" key="4">
    <source>
        <dbReference type="PROSITE" id="PS50072"/>
    </source>
</evidence>
<dbReference type="PANTHER" id="PTHR45625:SF4">
    <property type="entry name" value="PEPTIDYLPROLYL ISOMERASE DOMAIN AND WD REPEAT-CONTAINING PROTEIN 1"/>
    <property type="match status" value="1"/>
</dbReference>